<organism evidence="1 2">
    <name type="scientific">Plantactinospora solaniradicis</name>
    <dbReference type="NCBI Taxonomy" id="1723736"/>
    <lineage>
        <taxon>Bacteria</taxon>
        <taxon>Bacillati</taxon>
        <taxon>Actinomycetota</taxon>
        <taxon>Actinomycetes</taxon>
        <taxon>Micromonosporales</taxon>
        <taxon>Micromonosporaceae</taxon>
        <taxon>Plantactinospora</taxon>
    </lineage>
</organism>
<keyword evidence="2" id="KW-1185">Reference proteome</keyword>
<dbReference type="RefSeq" id="WP_377423743.1">
    <property type="nucleotide sequence ID" value="NZ_JBHSPR010000013.1"/>
</dbReference>
<evidence type="ECO:0000313" key="1">
    <source>
        <dbReference type="EMBL" id="MFC6018369.1"/>
    </source>
</evidence>
<comment type="caution">
    <text evidence="1">The sequence shown here is derived from an EMBL/GenBank/DDBJ whole genome shotgun (WGS) entry which is preliminary data.</text>
</comment>
<reference evidence="2" key="1">
    <citation type="journal article" date="2019" name="Int. J. Syst. Evol. Microbiol.">
        <title>The Global Catalogue of Microorganisms (GCM) 10K type strain sequencing project: providing services to taxonomists for standard genome sequencing and annotation.</title>
        <authorList>
            <consortium name="The Broad Institute Genomics Platform"/>
            <consortium name="The Broad Institute Genome Sequencing Center for Infectious Disease"/>
            <person name="Wu L."/>
            <person name="Ma J."/>
        </authorList>
    </citation>
    <scope>NUCLEOTIDE SEQUENCE [LARGE SCALE GENOMIC DNA]</scope>
    <source>
        <strain evidence="2">ZS-35-S2</strain>
    </source>
</reference>
<dbReference type="EMBL" id="JBHSPR010000013">
    <property type="protein sequence ID" value="MFC6018369.1"/>
    <property type="molecule type" value="Genomic_DNA"/>
</dbReference>
<dbReference type="InterPro" id="IPR036434">
    <property type="entry name" value="Beta_cellobiohydrolase_sf"/>
</dbReference>
<sequence>MSHADAALTPRARLRLARGRRAVANVHGFVANTANYSVLREEYFRADDVVNGQPVRLSRWVDGNPFVDEVPYAKHMRELLAWRAFPGRPWR</sequence>
<protein>
    <submittedName>
        <fullName evidence="1">Uncharacterized protein</fullName>
    </submittedName>
</protein>
<dbReference type="Gene3D" id="3.20.20.40">
    <property type="entry name" value="1, 4-beta cellobiohydrolase"/>
    <property type="match status" value="1"/>
</dbReference>
<proteinExistence type="predicted"/>
<dbReference type="Proteomes" id="UP001596203">
    <property type="component" value="Unassembled WGS sequence"/>
</dbReference>
<evidence type="ECO:0000313" key="2">
    <source>
        <dbReference type="Proteomes" id="UP001596203"/>
    </source>
</evidence>
<dbReference type="SUPFAM" id="SSF51989">
    <property type="entry name" value="Glycosyl hydrolases family 6, cellulases"/>
    <property type="match status" value="1"/>
</dbReference>
<gene>
    <name evidence="1" type="ORF">ACFP2T_19420</name>
</gene>
<name>A0ABW1KBM3_9ACTN</name>
<accession>A0ABW1KBM3</accession>